<protein>
    <submittedName>
        <fullName evidence="2">Uncharacterized protein</fullName>
    </submittedName>
</protein>
<evidence type="ECO:0000256" key="1">
    <source>
        <dbReference type="SAM" id="Phobius"/>
    </source>
</evidence>
<accession>A0A5E6UKA8</accession>
<feature type="transmembrane region" description="Helical" evidence="1">
    <location>
        <begin position="6"/>
        <end position="26"/>
    </location>
</feature>
<keyword evidence="1" id="KW-0472">Membrane</keyword>
<keyword evidence="1" id="KW-0812">Transmembrane</keyword>
<dbReference type="OrthoDB" id="6897608at2"/>
<proteinExistence type="predicted"/>
<evidence type="ECO:0000313" key="3">
    <source>
        <dbReference type="Proteomes" id="UP000325607"/>
    </source>
</evidence>
<name>A0A5E6UKA8_PSEFL</name>
<dbReference type="EMBL" id="CABVGX010000026">
    <property type="protein sequence ID" value="VVN01416.1"/>
    <property type="molecule type" value="Genomic_DNA"/>
</dbReference>
<dbReference type="Proteomes" id="UP000325607">
    <property type="component" value="Unassembled WGS sequence"/>
</dbReference>
<dbReference type="AlphaFoldDB" id="A0A5E6UKA8"/>
<keyword evidence="1" id="KW-1133">Transmembrane helix</keyword>
<gene>
    <name evidence="2" type="ORF">PS645_03309</name>
</gene>
<organism evidence="2 3">
    <name type="scientific">Pseudomonas fluorescens</name>
    <dbReference type="NCBI Taxonomy" id="294"/>
    <lineage>
        <taxon>Bacteria</taxon>
        <taxon>Pseudomonadati</taxon>
        <taxon>Pseudomonadota</taxon>
        <taxon>Gammaproteobacteria</taxon>
        <taxon>Pseudomonadales</taxon>
        <taxon>Pseudomonadaceae</taxon>
        <taxon>Pseudomonas</taxon>
    </lineage>
</organism>
<evidence type="ECO:0000313" key="2">
    <source>
        <dbReference type="EMBL" id="VVN01416.1"/>
    </source>
</evidence>
<sequence>MSLAMTIFSMIAAWMAIATSMLWGMLRIARRHQAELHAPAQAPVACRYWRGVNPVKALN</sequence>
<reference evidence="2 3" key="1">
    <citation type="submission" date="2019-09" db="EMBL/GenBank/DDBJ databases">
        <authorList>
            <person name="Chandra G."/>
            <person name="Truman W A."/>
        </authorList>
    </citation>
    <scope>NUCLEOTIDE SEQUENCE [LARGE SCALE GENOMIC DNA]</scope>
    <source>
        <strain evidence="2">PS645</strain>
    </source>
</reference>